<evidence type="ECO:0000256" key="16">
    <source>
        <dbReference type="SAM" id="MobiDB-lite"/>
    </source>
</evidence>
<dbReference type="AlphaFoldDB" id="A0A812BIB3"/>
<keyword evidence="3" id="KW-0963">Cytoplasm</keyword>
<dbReference type="Pfam" id="PF00583">
    <property type="entry name" value="Acetyltransf_1"/>
    <property type="match status" value="1"/>
</dbReference>
<evidence type="ECO:0000256" key="12">
    <source>
        <dbReference type="ARBA" id="ARBA00052477"/>
    </source>
</evidence>
<evidence type="ECO:0000256" key="10">
    <source>
        <dbReference type="ARBA" id="ARBA00052207"/>
    </source>
</evidence>
<evidence type="ECO:0000256" key="6">
    <source>
        <dbReference type="ARBA" id="ARBA00023315"/>
    </source>
</evidence>
<dbReference type="PROSITE" id="PS51186">
    <property type="entry name" value="GNAT"/>
    <property type="match status" value="1"/>
</dbReference>
<comment type="subcellular location">
    <subcellularLocation>
        <location evidence="2">Cytoplasm</location>
    </subcellularLocation>
    <subcellularLocation>
        <location evidence="1">Nucleus</location>
    </subcellularLocation>
</comment>
<comment type="catalytic activity">
    <reaction evidence="11">
        <text>N-terminal L-methionyl-L-phenylalanyl-[protein] + acetyl-CoA = N-terminal N(alpha)-acetyl-L-methionyl-L-phenylalanyl-[protein] + CoA + H(+)</text>
        <dbReference type="Rhea" id="RHEA:50528"/>
        <dbReference type="Rhea" id="RHEA-COMP:12715"/>
        <dbReference type="Rhea" id="RHEA-COMP:12716"/>
        <dbReference type="ChEBI" id="CHEBI:15378"/>
        <dbReference type="ChEBI" id="CHEBI:57287"/>
        <dbReference type="ChEBI" id="CHEBI:57288"/>
        <dbReference type="ChEBI" id="CHEBI:133382"/>
        <dbReference type="ChEBI" id="CHEBI:133383"/>
        <dbReference type="EC" id="2.3.1.256"/>
    </reaction>
</comment>
<dbReference type="InterPro" id="IPR044542">
    <property type="entry name" value="NAA30-like"/>
</dbReference>
<dbReference type="SUPFAM" id="SSF55729">
    <property type="entry name" value="Acyl-CoA N-acyltransferases (Nat)"/>
    <property type="match status" value="1"/>
</dbReference>
<evidence type="ECO:0000259" key="18">
    <source>
        <dbReference type="PROSITE" id="PS51186"/>
    </source>
</evidence>
<dbReference type="EC" id="2.3.1.256" evidence="13"/>
<feature type="domain" description="N-acetyltransferase" evidence="18">
    <location>
        <begin position="245"/>
        <end position="394"/>
    </location>
</feature>
<sequence>MENSGVGLDCCGEDGSRLESPHGATADHSNLSPASVDHHVALATAKIIERAGIKENTLLPNGKIKHRSDENGLINHVLTGSSDTSGLLSAVTSGVEADKYERCPTTNASSSTKNVTNNQSSSPTSNSGGDAHDKDEEDGKSDKPLSVSIQSRTYQSHGDQVDSLTQQIDTLNISTKDNTSINSTTDTATNINNTGIGGPCSGTEDNDVDVKANSDDTAGVPSSSARADNIGTVANDNNNNGEGQLEYRVYECELQMADIMRLITRDLSEPYSIYTYRYFIHNWPKLCFLCMDGSKCVGAIVCKLDIHKRVIRRGYIAMLAVDAEYRRRKIGSNLVLKAIRAMLADGCDEVVLETEITNKAALKLYENLGFVRDKRLFRYYLNGVDALRDGQREGGGEILKGEVSVDPMYSLYTCLSFPYSLLLSILLLLFSLFLSFH</sequence>
<dbReference type="Proteomes" id="UP000597762">
    <property type="component" value="Unassembled WGS sequence"/>
</dbReference>
<evidence type="ECO:0000256" key="8">
    <source>
        <dbReference type="ARBA" id="ARBA00050754"/>
    </source>
</evidence>
<dbReference type="FunFam" id="3.40.630.30:FF:000010">
    <property type="entry name" value="Putative N-alpha-acetyltransferase 30"/>
    <property type="match status" value="1"/>
</dbReference>
<dbReference type="EMBL" id="CAHIKZ030000764">
    <property type="protein sequence ID" value="CAE1237491.1"/>
    <property type="molecule type" value="Genomic_DNA"/>
</dbReference>
<evidence type="ECO:0000313" key="19">
    <source>
        <dbReference type="EMBL" id="CAE1237491.1"/>
    </source>
</evidence>
<keyword evidence="17" id="KW-0472">Membrane</keyword>
<dbReference type="PANTHER" id="PTHR45896:SF1">
    <property type="entry name" value="N-ALPHA-ACETYLTRANSFERASE 30"/>
    <property type="match status" value="1"/>
</dbReference>
<dbReference type="GO" id="GO:0120518">
    <property type="term" value="F:protein N-terminal-methionine acetyltransferase activity"/>
    <property type="evidence" value="ECO:0007669"/>
    <property type="project" value="UniProtKB-EC"/>
</dbReference>
<evidence type="ECO:0000256" key="13">
    <source>
        <dbReference type="ARBA" id="ARBA00066994"/>
    </source>
</evidence>
<dbReference type="Gene3D" id="3.40.630.30">
    <property type="match status" value="1"/>
</dbReference>
<evidence type="ECO:0000256" key="9">
    <source>
        <dbReference type="ARBA" id="ARBA00051225"/>
    </source>
</evidence>
<feature type="region of interest" description="Disordered" evidence="16">
    <location>
        <begin position="101"/>
        <end position="144"/>
    </location>
</feature>
<comment type="caution">
    <text evidence="19">The sequence shown here is derived from an EMBL/GenBank/DDBJ whole genome shotgun (WGS) entry which is preliminary data.</text>
</comment>
<comment type="catalytic activity">
    <reaction evidence="8">
        <text>N-terminal L-methionyl-L-isoleucyl-[protein] + acetyl-CoA = N-terminal N(alpha)-acetyl-L-methionyl-L-isoleucyl-[protein] + CoA + H(+)</text>
        <dbReference type="Rhea" id="RHEA:50524"/>
        <dbReference type="Rhea" id="RHEA-COMP:12713"/>
        <dbReference type="Rhea" id="RHEA-COMP:12714"/>
        <dbReference type="ChEBI" id="CHEBI:15378"/>
        <dbReference type="ChEBI" id="CHEBI:57287"/>
        <dbReference type="ChEBI" id="CHEBI:57288"/>
        <dbReference type="ChEBI" id="CHEBI:133379"/>
        <dbReference type="ChEBI" id="CHEBI:133380"/>
        <dbReference type="EC" id="2.3.1.256"/>
    </reaction>
</comment>
<reference evidence="19" key="1">
    <citation type="submission" date="2021-01" db="EMBL/GenBank/DDBJ databases">
        <authorList>
            <person name="Li R."/>
            <person name="Bekaert M."/>
        </authorList>
    </citation>
    <scope>NUCLEOTIDE SEQUENCE</scope>
    <source>
        <strain evidence="19">Farmed</strain>
    </source>
</reference>
<evidence type="ECO:0000256" key="4">
    <source>
        <dbReference type="ARBA" id="ARBA00022679"/>
    </source>
</evidence>
<accession>A0A812BIB3</accession>
<organism evidence="19 20">
    <name type="scientific">Acanthosepion pharaonis</name>
    <name type="common">Pharaoh cuttlefish</name>
    <name type="synonym">Sepia pharaonis</name>
    <dbReference type="NCBI Taxonomy" id="158019"/>
    <lineage>
        <taxon>Eukaryota</taxon>
        <taxon>Metazoa</taxon>
        <taxon>Spiralia</taxon>
        <taxon>Lophotrochozoa</taxon>
        <taxon>Mollusca</taxon>
        <taxon>Cephalopoda</taxon>
        <taxon>Coleoidea</taxon>
        <taxon>Decapodiformes</taxon>
        <taxon>Sepiida</taxon>
        <taxon>Sepiina</taxon>
        <taxon>Sepiidae</taxon>
        <taxon>Acanthosepion</taxon>
    </lineage>
</organism>
<feature type="region of interest" description="Disordered" evidence="16">
    <location>
        <begin position="215"/>
        <end position="237"/>
    </location>
</feature>
<dbReference type="PANTHER" id="PTHR45896">
    <property type="entry name" value="N-ALPHA-ACETYLTRANSFERASE 30"/>
    <property type="match status" value="1"/>
</dbReference>
<dbReference type="OrthoDB" id="249099at2759"/>
<evidence type="ECO:0000256" key="15">
    <source>
        <dbReference type="ARBA" id="ARBA00078622"/>
    </source>
</evidence>
<keyword evidence="20" id="KW-1185">Reference proteome</keyword>
<dbReference type="GO" id="GO:0005634">
    <property type="term" value="C:nucleus"/>
    <property type="evidence" value="ECO:0007669"/>
    <property type="project" value="UniProtKB-SubCell"/>
</dbReference>
<gene>
    <name evidence="19" type="ORF">SPHA_20795</name>
</gene>
<keyword evidence="6 19" id="KW-0012">Acyltransferase</keyword>
<dbReference type="CDD" id="cd04301">
    <property type="entry name" value="NAT_SF"/>
    <property type="match status" value="1"/>
</dbReference>
<evidence type="ECO:0000313" key="20">
    <source>
        <dbReference type="Proteomes" id="UP000597762"/>
    </source>
</evidence>
<dbReference type="GO" id="GO:0031417">
    <property type="term" value="C:NatC complex"/>
    <property type="evidence" value="ECO:0007669"/>
    <property type="project" value="TreeGrafter"/>
</dbReference>
<evidence type="ECO:0000256" key="7">
    <source>
        <dbReference type="ARBA" id="ARBA00024025"/>
    </source>
</evidence>
<feature type="compositionally biased region" description="Low complexity" evidence="16">
    <location>
        <begin position="114"/>
        <end position="127"/>
    </location>
</feature>
<comment type="catalytic activity">
    <reaction evidence="10">
        <text>N-terminal L-methionyl-L-tyrosyl-[protein] + acetyl-CoA = N-terminal N(alpha)-acetyl-L-methionyl-L-tyrosyl-[protein] + CoA + H(+)</text>
        <dbReference type="Rhea" id="RHEA:50532"/>
        <dbReference type="Rhea" id="RHEA-COMP:12717"/>
        <dbReference type="Rhea" id="RHEA-COMP:12718"/>
        <dbReference type="ChEBI" id="CHEBI:15378"/>
        <dbReference type="ChEBI" id="CHEBI:57287"/>
        <dbReference type="ChEBI" id="CHEBI:57288"/>
        <dbReference type="ChEBI" id="CHEBI:133384"/>
        <dbReference type="ChEBI" id="CHEBI:133385"/>
        <dbReference type="EC" id="2.3.1.256"/>
    </reaction>
</comment>
<evidence type="ECO:0000256" key="3">
    <source>
        <dbReference type="ARBA" id="ARBA00022490"/>
    </source>
</evidence>
<comment type="similarity">
    <text evidence="7">Belongs to the acetyltransferase family. MAK3 subfamily.</text>
</comment>
<comment type="catalytic activity">
    <reaction evidence="9">
        <text>N-terminal L-methionyl-L-leucyl-[protein] + acetyl-CoA = N-terminal N(alpha)-acetyl-L-methionyl-L-leucyl-[protein] + CoA + H(+)</text>
        <dbReference type="Rhea" id="RHEA:50520"/>
        <dbReference type="Rhea" id="RHEA-COMP:12711"/>
        <dbReference type="Rhea" id="RHEA-COMP:12712"/>
        <dbReference type="ChEBI" id="CHEBI:15378"/>
        <dbReference type="ChEBI" id="CHEBI:57287"/>
        <dbReference type="ChEBI" id="CHEBI:57288"/>
        <dbReference type="ChEBI" id="CHEBI:133377"/>
        <dbReference type="ChEBI" id="CHEBI:133378"/>
        <dbReference type="EC" id="2.3.1.256"/>
    </reaction>
</comment>
<evidence type="ECO:0000256" key="1">
    <source>
        <dbReference type="ARBA" id="ARBA00004123"/>
    </source>
</evidence>
<feature type="compositionally biased region" description="Polar residues" evidence="16">
    <location>
        <begin position="104"/>
        <end position="113"/>
    </location>
</feature>
<name>A0A812BIB3_ACAPH</name>
<feature type="transmembrane region" description="Helical" evidence="17">
    <location>
        <begin position="417"/>
        <end position="436"/>
    </location>
</feature>
<protein>
    <recommendedName>
        <fullName evidence="13">N-terminal methionine N(alpha)-acetyltransferase NatC</fullName>
        <ecNumber evidence="13">2.3.1.256</ecNumber>
    </recommendedName>
    <alternativeName>
        <fullName evidence="14">N-acetyltransferase MAK3 homolog</fullName>
    </alternativeName>
    <alternativeName>
        <fullName evidence="15">NatC catalytic subunit</fullName>
    </alternativeName>
</protein>
<evidence type="ECO:0000256" key="2">
    <source>
        <dbReference type="ARBA" id="ARBA00004496"/>
    </source>
</evidence>
<evidence type="ECO:0000256" key="11">
    <source>
        <dbReference type="ARBA" id="ARBA00052362"/>
    </source>
</evidence>
<keyword evidence="4 19" id="KW-0808">Transferase</keyword>
<dbReference type="InterPro" id="IPR000182">
    <property type="entry name" value="GNAT_dom"/>
</dbReference>
<keyword evidence="17" id="KW-0812">Transmembrane</keyword>
<evidence type="ECO:0000256" key="14">
    <source>
        <dbReference type="ARBA" id="ARBA00076746"/>
    </source>
</evidence>
<keyword evidence="17" id="KW-1133">Transmembrane helix</keyword>
<feature type="region of interest" description="Disordered" evidence="16">
    <location>
        <begin position="1"/>
        <end position="32"/>
    </location>
</feature>
<keyword evidence="5" id="KW-0539">Nucleus</keyword>
<evidence type="ECO:0000256" key="5">
    <source>
        <dbReference type="ARBA" id="ARBA00023242"/>
    </source>
</evidence>
<comment type="catalytic activity">
    <reaction evidence="12">
        <text>N-terminal L-methionyl-L-tryptophyl-[protein] + acetyl-CoA = N-terminal N(alpha)-acetyl-L-methionyl-L-tryptophyl-[protein] + CoA + H(+)</text>
        <dbReference type="Rhea" id="RHEA:50560"/>
        <dbReference type="Rhea" id="RHEA-COMP:12724"/>
        <dbReference type="Rhea" id="RHEA-COMP:12725"/>
        <dbReference type="ChEBI" id="CHEBI:15378"/>
        <dbReference type="ChEBI" id="CHEBI:57287"/>
        <dbReference type="ChEBI" id="CHEBI:57288"/>
        <dbReference type="ChEBI" id="CHEBI:133386"/>
        <dbReference type="ChEBI" id="CHEBI:133387"/>
        <dbReference type="EC" id="2.3.1.256"/>
    </reaction>
</comment>
<feature type="compositionally biased region" description="Polar residues" evidence="16">
    <location>
        <begin position="220"/>
        <end position="237"/>
    </location>
</feature>
<proteinExistence type="inferred from homology"/>
<dbReference type="InterPro" id="IPR016181">
    <property type="entry name" value="Acyl_CoA_acyltransferase"/>
</dbReference>
<evidence type="ECO:0000256" key="17">
    <source>
        <dbReference type="SAM" id="Phobius"/>
    </source>
</evidence>